<proteinExistence type="predicted"/>
<name>A0ABU1ANC8_9BACT</name>
<dbReference type="EMBL" id="JARXIC010000056">
    <property type="protein sequence ID" value="MDQ8196259.1"/>
    <property type="molecule type" value="Genomic_DNA"/>
</dbReference>
<comment type="caution">
    <text evidence="1">The sequence shown here is derived from an EMBL/GenBank/DDBJ whole genome shotgun (WGS) entry which is preliminary data.</text>
</comment>
<protein>
    <submittedName>
        <fullName evidence="1">Uncharacterized protein</fullName>
    </submittedName>
</protein>
<evidence type="ECO:0000313" key="1">
    <source>
        <dbReference type="EMBL" id="MDQ8196259.1"/>
    </source>
</evidence>
<accession>A0ABU1ANC8</accession>
<organism evidence="1 2">
    <name type="scientific">Thalassobacterium sedimentorum</name>
    <dbReference type="NCBI Taxonomy" id="3041258"/>
    <lineage>
        <taxon>Bacteria</taxon>
        <taxon>Pseudomonadati</taxon>
        <taxon>Verrucomicrobiota</taxon>
        <taxon>Opitutia</taxon>
        <taxon>Puniceicoccales</taxon>
        <taxon>Coraliomargaritaceae</taxon>
        <taxon>Thalassobacterium</taxon>
    </lineage>
</organism>
<reference evidence="1 2" key="1">
    <citation type="submission" date="2023-04" db="EMBL/GenBank/DDBJ databases">
        <title>A novel bacteria isolated from coastal sediment.</title>
        <authorList>
            <person name="Liu X.-J."/>
            <person name="Du Z.-J."/>
        </authorList>
    </citation>
    <scope>NUCLEOTIDE SEQUENCE [LARGE SCALE GENOMIC DNA]</scope>
    <source>
        <strain evidence="1 2">SDUM461004</strain>
    </source>
</reference>
<gene>
    <name evidence="1" type="ORF">QEH59_17625</name>
</gene>
<sequence>MNIDRLTTLNLRLTLARLCGSALCWFKRSFSVITVSSEAFRRRGKRSEKLAVGGALYA</sequence>
<evidence type="ECO:0000313" key="2">
    <source>
        <dbReference type="Proteomes" id="UP001243717"/>
    </source>
</evidence>
<keyword evidence="2" id="KW-1185">Reference proteome</keyword>
<dbReference type="Proteomes" id="UP001243717">
    <property type="component" value="Unassembled WGS sequence"/>
</dbReference>